<proteinExistence type="predicted"/>
<sequence length="416" mass="46000">MVVSKERTRAPVQAEPETSSPLVSVVLPCLNEEDAIGECVDDIFRVFAANAIDGEVVVCDNGSSDASVAIAQSHGARVVHQPRRGYGNAYLKGFTHARGRYLVMADADGTYDFRHIPDFLRALTDEGYDFVTGSRYLGGGHAEIKSLHRWFGNPALTRILNMMFRSRFTDVYCGMRAFSRDAYETVKPMNRGMEFNLELAINAALSGLKIKEIPIRLGARKGMSKLRTFRDGWRSLRMMLLYSPNKLFLWPGFLLMAMGFGLHAALVFGLLYFDGRPASAVTGVFATIASVVGFQTLSLGLQAKSYSWSRRFDRNNRLIARFHAHFRLERALLLGGLVTLAGMTILAILVGEWIQSDLLPLPRPEWASLGATLTIIGIMSQFSALLISAMAVQPYNEDAPPPSADLRVSRAESTNH</sequence>
<evidence type="ECO:0000256" key="1">
    <source>
        <dbReference type="SAM" id="Phobius"/>
    </source>
</evidence>
<dbReference type="InterPro" id="IPR001173">
    <property type="entry name" value="Glyco_trans_2-like"/>
</dbReference>
<feature type="transmembrane region" description="Helical" evidence="1">
    <location>
        <begin position="279"/>
        <end position="301"/>
    </location>
</feature>
<dbReference type="CDD" id="cd04179">
    <property type="entry name" value="DPM_DPG-synthase_like"/>
    <property type="match status" value="1"/>
</dbReference>
<accession>A0A2U2J589</accession>
<dbReference type="Gene3D" id="3.90.550.10">
    <property type="entry name" value="Spore Coat Polysaccharide Biosynthesis Protein SpsA, Chain A"/>
    <property type="match status" value="1"/>
</dbReference>
<feature type="domain" description="Low-salt glycan biosynthesis hexosyltransferase Agl6 C-terminal transmembrane region" evidence="3">
    <location>
        <begin position="303"/>
        <end position="390"/>
    </location>
</feature>
<evidence type="ECO:0000313" key="4">
    <source>
        <dbReference type="EMBL" id="PWG03451.1"/>
    </source>
</evidence>
<reference evidence="4 5" key="1">
    <citation type="submission" date="2018-05" db="EMBL/GenBank/DDBJ databases">
        <title>Genome of Sphingosinicella humi QZX222.</title>
        <authorList>
            <person name="Qiao Z."/>
            <person name="Wang G."/>
        </authorList>
    </citation>
    <scope>NUCLEOTIDE SEQUENCE [LARGE SCALE GENOMIC DNA]</scope>
    <source>
        <strain evidence="4 5">QZX222</strain>
    </source>
</reference>
<name>A0A2U2J589_9SPHN</name>
<keyword evidence="5" id="KW-1185">Reference proteome</keyword>
<dbReference type="InterPro" id="IPR050256">
    <property type="entry name" value="Glycosyltransferase_2"/>
</dbReference>
<keyword evidence="1" id="KW-1133">Transmembrane helix</keyword>
<dbReference type="InterPro" id="IPR029044">
    <property type="entry name" value="Nucleotide-diphossugar_trans"/>
</dbReference>
<comment type="caution">
    <text evidence="4">The sequence shown here is derived from an EMBL/GenBank/DDBJ whole genome shotgun (WGS) entry which is preliminary data.</text>
</comment>
<dbReference type="Pfam" id="PF26629">
    <property type="entry name" value="GT2_TM_C"/>
    <property type="match status" value="1"/>
</dbReference>
<keyword evidence="1" id="KW-0812">Transmembrane</keyword>
<evidence type="ECO:0000259" key="3">
    <source>
        <dbReference type="Pfam" id="PF26629"/>
    </source>
</evidence>
<dbReference type="OrthoDB" id="9807795at2"/>
<protein>
    <submittedName>
        <fullName evidence="4">Uncharacterized protein</fullName>
    </submittedName>
</protein>
<dbReference type="AlphaFoldDB" id="A0A2U2J589"/>
<evidence type="ECO:0000313" key="5">
    <source>
        <dbReference type="Proteomes" id="UP000245916"/>
    </source>
</evidence>
<dbReference type="SUPFAM" id="SSF53448">
    <property type="entry name" value="Nucleotide-diphospho-sugar transferases"/>
    <property type="match status" value="1"/>
</dbReference>
<dbReference type="Pfam" id="PF00535">
    <property type="entry name" value="Glycos_transf_2"/>
    <property type="match status" value="1"/>
</dbReference>
<dbReference type="PANTHER" id="PTHR48090">
    <property type="entry name" value="UNDECAPRENYL-PHOSPHATE 4-DEOXY-4-FORMAMIDO-L-ARABINOSE TRANSFERASE-RELATED"/>
    <property type="match status" value="1"/>
</dbReference>
<keyword evidence="1" id="KW-0472">Membrane</keyword>
<feature type="transmembrane region" description="Helical" evidence="1">
    <location>
        <begin position="331"/>
        <end position="354"/>
    </location>
</feature>
<dbReference type="InterPro" id="IPR058718">
    <property type="entry name" value="Agl6_TM_C"/>
</dbReference>
<organism evidence="4 5">
    <name type="scientific">Allosphingosinicella humi</name>
    <dbReference type="NCBI Taxonomy" id="2068657"/>
    <lineage>
        <taxon>Bacteria</taxon>
        <taxon>Pseudomonadati</taxon>
        <taxon>Pseudomonadota</taxon>
        <taxon>Alphaproteobacteria</taxon>
        <taxon>Sphingomonadales</taxon>
        <taxon>Sphingomonadaceae</taxon>
        <taxon>Allosphingosinicella</taxon>
    </lineage>
</organism>
<feature type="transmembrane region" description="Helical" evidence="1">
    <location>
        <begin position="366"/>
        <end position="387"/>
    </location>
</feature>
<feature type="domain" description="Glycosyltransferase 2-like" evidence="2">
    <location>
        <begin position="24"/>
        <end position="185"/>
    </location>
</feature>
<dbReference type="PANTHER" id="PTHR48090:SF7">
    <property type="entry name" value="RFBJ PROTEIN"/>
    <property type="match status" value="1"/>
</dbReference>
<gene>
    <name evidence="4" type="ORF">DF286_11650</name>
</gene>
<feature type="transmembrane region" description="Helical" evidence="1">
    <location>
        <begin position="247"/>
        <end position="273"/>
    </location>
</feature>
<evidence type="ECO:0000259" key="2">
    <source>
        <dbReference type="Pfam" id="PF00535"/>
    </source>
</evidence>
<dbReference type="EMBL" id="QFFF01000001">
    <property type="protein sequence ID" value="PWG03451.1"/>
    <property type="molecule type" value="Genomic_DNA"/>
</dbReference>
<dbReference type="Proteomes" id="UP000245916">
    <property type="component" value="Unassembled WGS sequence"/>
</dbReference>
<dbReference type="RefSeq" id="WP_109271589.1">
    <property type="nucleotide sequence ID" value="NZ_QFFF01000001.1"/>
</dbReference>